<dbReference type="OrthoDB" id="115239at2"/>
<dbReference type="PANTHER" id="PTHR10587">
    <property type="entry name" value="GLYCOSYL TRANSFERASE-RELATED"/>
    <property type="match status" value="1"/>
</dbReference>
<evidence type="ECO:0000313" key="9">
    <source>
        <dbReference type="EMBL" id="ACL95701.1"/>
    </source>
</evidence>
<accession>A0A0H3CA64</accession>
<dbReference type="GO" id="GO:0016020">
    <property type="term" value="C:membrane"/>
    <property type="evidence" value="ECO:0007669"/>
    <property type="project" value="TreeGrafter"/>
</dbReference>
<dbReference type="InterPro" id="IPR002509">
    <property type="entry name" value="NODB_dom"/>
</dbReference>
<evidence type="ECO:0000256" key="3">
    <source>
        <dbReference type="ARBA" id="ARBA00020071"/>
    </source>
</evidence>
<protein>
    <recommendedName>
        <fullName evidence="3">Chitooligosaccharide deacetylase</fullName>
    </recommendedName>
    <alternativeName>
        <fullName evidence="6">Nodulation protein B</fullName>
    </alternativeName>
</protein>
<dbReference type="Gene3D" id="3.20.20.370">
    <property type="entry name" value="Glycoside hydrolase/deacetylase"/>
    <property type="match status" value="1"/>
</dbReference>
<organism evidence="9 10">
    <name type="scientific">Caulobacter vibrioides (strain NA1000 / CB15N)</name>
    <name type="common">Caulobacter crescentus</name>
    <dbReference type="NCBI Taxonomy" id="565050"/>
    <lineage>
        <taxon>Bacteria</taxon>
        <taxon>Pseudomonadati</taxon>
        <taxon>Pseudomonadota</taxon>
        <taxon>Alphaproteobacteria</taxon>
        <taxon>Caulobacterales</taxon>
        <taxon>Caulobacteraceae</taxon>
        <taxon>Caulobacter</taxon>
    </lineage>
</organism>
<dbReference type="GO" id="GO:0016810">
    <property type="term" value="F:hydrolase activity, acting on carbon-nitrogen (but not peptide) bonds"/>
    <property type="evidence" value="ECO:0007669"/>
    <property type="project" value="InterPro"/>
</dbReference>
<dbReference type="HOGENOM" id="CLU_071828_0_0_5"/>
<dbReference type="GeneID" id="7332598"/>
<dbReference type="PROSITE" id="PS51677">
    <property type="entry name" value="NODB"/>
    <property type="match status" value="1"/>
</dbReference>
<dbReference type="KEGG" id="ccs:CCNA_02236"/>
<comment type="function">
    <text evidence="1">Is involved in generating a small heat-stable compound (Nod), an acylated oligomer of N-acetylglucosamine, that stimulates mitosis in various plant protoplasts.</text>
</comment>
<dbReference type="InterPro" id="IPR011330">
    <property type="entry name" value="Glyco_hydro/deAcase_b/a-brl"/>
</dbReference>
<dbReference type="SMR" id="A0A0H3CA64"/>
<gene>
    <name evidence="9" type="ordered locus">CCNA_02236</name>
</gene>
<evidence type="ECO:0000256" key="5">
    <source>
        <dbReference type="ARBA" id="ARBA00022801"/>
    </source>
</evidence>
<dbReference type="RefSeq" id="YP_002517609.1">
    <property type="nucleotide sequence ID" value="NC_011916.1"/>
</dbReference>
<evidence type="ECO:0000259" key="8">
    <source>
        <dbReference type="PROSITE" id="PS51677"/>
    </source>
</evidence>
<evidence type="ECO:0000256" key="1">
    <source>
        <dbReference type="ARBA" id="ARBA00003236"/>
    </source>
</evidence>
<dbReference type="Proteomes" id="UP000001364">
    <property type="component" value="Chromosome"/>
</dbReference>
<dbReference type="PATRIC" id="fig|565050.3.peg.2191"/>
<dbReference type="GO" id="GO:0005975">
    <property type="term" value="P:carbohydrate metabolic process"/>
    <property type="evidence" value="ECO:0007669"/>
    <property type="project" value="InterPro"/>
</dbReference>
<dbReference type="SUPFAM" id="SSF88713">
    <property type="entry name" value="Glycoside hydrolase/deacetylase"/>
    <property type="match status" value="1"/>
</dbReference>
<dbReference type="InterPro" id="IPR050248">
    <property type="entry name" value="Polysacc_deacetylase_ArnD"/>
</dbReference>
<reference evidence="9 10" key="1">
    <citation type="journal article" date="2010" name="J. Bacteriol.">
        <title>The genetic basis of laboratory adaptation in Caulobacter crescentus.</title>
        <authorList>
            <person name="Marks M.E."/>
            <person name="Castro-Rojas C.M."/>
            <person name="Teiling C."/>
            <person name="Du L."/>
            <person name="Kapatral V."/>
            <person name="Walunas T.L."/>
            <person name="Crosson S."/>
        </authorList>
    </citation>
    <scope>NUCLEOTIDE SEQUENCE [LARGE SCALE GENOMIC DNA]</scope>
    <source>
        <strain evidence="10">NA1000 / CB15N</strain>
    </source>
</reference>
<dbReference type="AlphaFoldDB" id="A0A0H3CA64"/>
<dbReference type="EMBL" id="CP001340">
    <property type="protein sequence ID" value="ACL95701.1"/>
    <property type="molecule type" value="Genomic_DNA"/>
</dbReference>
<evidence type="ECO:0000313" key="10">
    <source>
        <dbReference type="Proteomes" id="UP000001364"/>
    </source>
</evidence>
<dbReference type="CDD" id="cd10960">
    <property type="entry name" value="CE4_NodB_like_1"/>
    <property type="match status" value="1"/>
</dbReference>
<keyword evidence="7" id="KW-0732">Signal</keyword>
<dbReference type="PANTHER" id="PTHR10587:SF133">
    <property type="entry name" value="CHITIN DEACETYLASE 1-RELATED"/>
    <property type="match status" value="1"/>
</dbReference>
<keyword evidence="5" id="KW-0378">Hydrolase</keyword>
<name>A0A0H3CA64_CAUVN</name>
<dbReference type="GO" id="GO:0046872">
    <property type="term" value="F:metal ion binding"/>
    <property type="evidence" value="ECO:0007669"/>
    <property type="project" value="UniProtKB-KW"/>
</dbReference>
<sequence length="301" mass="32820">MRILFSAVLALALSGAAYAADKPVIAVTWDDLPAHSALPPGVTRVEVAAELLKASAEAGAPAFGFINAVQNEREPDSAPVLTMWRDAGQPLGNHTWSHQNLASLTPAQFIAEIERNEPALKALMGPEDWRWLRYPFLSEGDTAQKRLAVRAWLAANHYKIASVTMGFGDYAYNEPYARCMAKGDQPAIAELERRFLDGAAADADRARAMSHALFGKDIPYVLLMHGGAFDARMAPRLFKLYQDKGFGFTTLAEAQKHPFYKTDVEPGLPPQPTTLDGALRAKGLPVPPNPVDLTPLETLCR</sequence>
<evidence type="ECO:0000256" key="7">
    <source>
        <dbReference type="SAM" id="SignalP"/>
    </source>
</evidence>
<dbReference type="RefSeq" id="WP_010920014.1">
    <property type="nucleotide sequence ID" value="NC_011916.1"/>
</dbReference>
<keyword evidence="10" id="KW-1185">Reference proteome</keyword>
<evidence type="ECO:0000256" key="4">
    <source>
        <dbReference type="ARBA" id="ARBA00022723"/>
    </source>
</evidence>
<feature type="domain" description="NodB homology" evidence="8">
    <location>
        <begin position="23"/>
        <end position="221"/>
    </location>
</feature>
<proteinExistence type="inferred from homology"/>
<evidence type="ECO:0000256" key="2">
    <source>
        <dbReference type="ARBA" id="ARBA00010973"/>
    </source>
</evidence>
<feature type="chain" id="PRO_5002606101" description="Chitooligosaccharide deacetylase" evidence="7">
    <location>
        <begin position="20"/>
        <end position="301"/>
    </location>
</feature>
<comment type="similarity">
    <text evidence="2">Belongs to the polysaccharide deacetylase family.</text>
</comment>
<keyword evidence="4" id="KW-0479">Metal-binding</keyword>
<dbReference type="Pfam" id="PF01522">
    <property type="entry name" value="Polysacc_deac_1"/>
    <property type="match status" value="1"/>
</dbReference>
<feature type="signal peptide" evidence="7">
    <location>
        <begin position="1"/>
        <end position="19"/>
    </location>
</feature>
<evidence type="ECO:0000256" key="6">
    <source>
        <dbReference type="ARBA" id="ARBA00032976"/>
    </source>
</evidence>